<dbReference type="InterPro" id="IPR029498">
    <property type="entry name" value="HeLo_dom"/>
</dbReference>
<reference evidence="3" key="2">
    <citation type="submission" date="2023-05" db="EMBL/GenBank/DDBJ databases">
        <authorList>
            <consortium name="Lawrence Berkeley National Laboratory"/>
            <person name="Steindorff A."/>
            <person name="Hensen N."/>
            <person name="Bonometti L."/>
            <person name="Westerberg I."/>
            <person name="Brannstrom I.O."/>
            <person name="Guillou S."/>
            <person name="Cros-Aarteil S."/>
            <person name="Calhoun S."/>
            <person name="Haridas S."/>
            <person name="Kuo A."/>
            <person name="Mondo S."/>
            <person name="Pangilinan J."/>
            <person name="Riley R."/>
            <person name="Labutti K."/>
            <person name="Andreopoulos B."/>
            <person name="Lipzen A."/>
            <person name="Chen C."/>
            <person name="Yanf M."/>
            <person name="Daum C."/>
            <person name="Ng V."/>
            <person name="Clum A."/>
            <person name="Ohm R."/>
            <person name="Martin F."/>
            <person name="Silar P."/>
            <person name="Natvig D."/>
            <person name="Lalanne C."/>
            <person name="Gautier V."/>
            <person name="Ament-Velasquez S.L."/>
            <person name="Kruys A."/>
            <person name="Hutchinson M.I."/>
            <person name="Powell A.J."/>
            <person name="Barry K."/>
            <person name="Miller A.N."/>
            <person name="Grigoriev I.V."/>
            <person name="Debuchy R."/>
            <person name="Gladieux P."/>
            <person name="Thoren M.H."/>
            <person name="Johannesson H."/>
        </authorList>
    </citation>
    <scope>NUCLEOTIDE SEQUENCE</scope>
    <source>
        <strain evidence="3">CBS 757.83</strain>
    </source>
</reference>
<dbReference type="Pfam" id="PF14479">
    <property type="entry name" value="HeLo"/>
    <property type="match status" value="1"/>
</dbReference>
<evidence type="ECO:0000313" key="3">
    <source>
        <dbReference type="EMBL" id="KAK4097443.1"/>
    </source>
</evidence>
<keyword evidence="4" id="KW-1185">Reference proteome</keyword>
<dbReference type="Proteomes" id="UP001305647">
    <property type="component" value="Unassembled WGS sequence"/>
</dbReference>
<organism evidence="3 4">
    <name type="scientific">Parathielavia hyrcaniae</name>
    <dbReference type="NCBI Taxonomy" id="113614"/>
    <lineage>
        <taxon>Eukaryota</taxon>
        <taxon>Fungi</taxon>
        <taxon>Dikarya</taxon>
        <taxon>Ascomycota</taxon>
        <taxon>Pezizomycotina</taxon>
        <taxon>Sordariomycetes</taxon>
        <taxon>Sordariomycetidae</taxon>
        <taxon>Sordariales</taxon>
        <taxon>Chaetomiaceae</taxon>
        <taxon>Parathielavia</taxon>
    </lineage>
</organism>
<dbReference type="EMBL" id="MU863675">
    <property type="protein sequence ID" value="KAK4097443.1"/>
    <property type="molecule type" value="Genomic_DNA"/>
</dbReference>
<evidence type="ECO:0000313" key="4">
    <source>
        <dbReference type="Proteomes" id="UP001305647"/>
    </source>
</evidence>
<evidence type="ECO:0000259" key="2">
    <source>
        <dbReference type="Pfam" id="PF14479"/>
    </source>
</evidence>
<gene>
    <name evidence="3" type="ORF">N658DRAFT_489203</name>
</gene>
<feature type="region of interest" description="Disordered" evidence="1">
    <location>
        <begin position="438"/>
        <end position="523"/>
    </location>
</feature>
<evidence type="ECO:0000256" key="1">
    <source>
        <dbReference type="SAM" id="MobiDB-lite"/>
    </source>
</evidence>
<accession>A0AAN6PTF8</accession>
<dbReference type="InterPro" id="IPR038305">
    <property type="entry name" value="HeLo_sf"/>
</dbReference>
<feature type="compositionally biased region" description="Low complexity" evidence="1">
    <location>
        <begin position="443"/>
        <end position="460"/>
    </location>
</feature>
<feature type="compositionally biased region" description="Polar residues" evidence="1">
    <location>
        <begin position="461"/>
        <end position="483"/>
    </location>
</feature>
<feature type="domain" description="Prion-inhibition and propagation HeLo" evidence="2">
    <location>
        <begin position="11"/>
        <end position="119"/>
    </location>
</feature>
<name>A0AAN6PTF8_9PEZI</name>
<proteinExistence type="predicted"/>
<dbReference type="Gene3D" id="1.20.120.1020">
    <property type="entry name" value="Prion-inhibition and propagation, HeLo domain"/>
    <property type="match status" value="1"/>
</dbReference>
<comment type="caution">
    <text evidence="3">The sequence shown here is derived from an EMBL/GenBank/DDBJ whole genome shotgun (WGS) entry which is preliminary data.</text>
</comment>
<reference evidence="3" key="1">
    <citation type="journal article" date="2023" name="Mol. Phylogenet. Evol.">
        <title>Genome-scale phylogeny and comparative genomics of the fungal order Sordariales.</title>
        <authorList>
            <person name="Hensen N."/>
            <person name="Bonometti L."/>
            <person name="Westerberg I."/>
            <person name="Brannstrom I.O."/>
            <person name="Guillou S."/>
            <person name="Cros-Aarteil S."/>
            <person name="Calhoun S."/>
            <person name="Haridas S."/>
            <person name="Kuo A."/>
            <person name="Mondo S."/>
            <person name="Pangilinan J."/>
            <person name="Riley R."/>
            <person name="LaButti K."/>
            <person name="Andreopoulos B."/>
            <person name="Lipzen A."/>
            <person name="Chen C."/>
            <person name="Yan M."/>
            <person name="Daum C."/>
            <person name="Ng V."/>
            <person name="Clum A."/>
            <person name="Steindorff A."/>
            <person name="Ohm R.A."/>
            <person name="Martin F."/>
            <person name="Silar P."/>
            <person name="Natvig D.O."/>
            <person name="Lalanne C."/>
            <person name="Gautier V."/>
            <person name="Ament-Velasquez S.L."/>
            <person name="Kruys A."/>
            <person name="Hutchinson M.I."/>
            <person name="Powell A.J."/>
            <person name="Barry K."/>
            <person name="Miller A.N."/>
            <person name="Grigoriev I.V."/>
            <person name="Debuchy R."/>
            <person name="Gladieux P."/>
            <person name="Hiltunen Thoren M."/>
            <person name="Johannesson H."/>
        </authorList>
    </citation>
    <scope>NUCLEOTIDE SEQUENCE</scope>
    <source>
        <strain evidence="3">CBS 757.83</strain>
    </source>
</reference>
<sequence length="523" mass="58183">MSGLEIPAFLVGVAGLFSSCVDAFFYFKLAQQADKYSEVVLLKLDNEKTWLLIWGENVGLFTASGQNPQLRDERVVDLIRQILIKVEKLLTDSEHLRASYGAQNLDTSFGKAVDYISRKSLNVFGHRRAGSGPETRQDWPQHRSGVEWPGSNGRFDIRNRTIIEDIESIVDISHLAIIEEATESSHEAYSLAAAFTRALTEAGTVNRRTLEERLIDTDGTRDTHSRGTRPTTDSTDLAQADISAYQDPPWDISSRSSAGGNTLWQRINHGLVHIRREVENLEGDMLGALLKIDSNDLSEEQRAYISQKLPLLELFIYCHPCVCTIHTAFSIGINCPRPFSKREFGLTTVWWEFQASQFTAIPPLVSFIDSIWLDCRLDHLDFEQPYTYRETASSSPTKPFLVISEVDYLAQIWNLSLANPGFGSTRSRHGRFIERFTSDHPVPLQTPGSGSSSPTVTTQPAQQVHQDEPTTSGLKRPSSSAQSLDGGKRQRHDAAGSSEAGIGRGPSENSEMEDDGHGSQRSN</sequence>
<dbReference type="AlphaFoldDB" id="A0AAN6PTF8"/>
<protein>
    <recommendedName>
        <fullName evidence="2">Prion-inhibition and propagation HeLo domain-containing protein</fullName>
    </recommendedName>
</protein>